<keyword evidence="21" id="KW-1185">Reference proteome</keyword>
<keyword evidence="6" id="KW-0808">Transferase</keyword>
<dbReference type="Gene3D" id="1.10.510.10">
    <property type="entry name" value="Transferase(Phosphotransferase) domain 1"/>
    <property type="match status" value="1"/>
</dbReference>
<keyword evidence="11" id="KW-0418">Kinase</keyword>
<keyword evidence="5" id="KW-0433">Leucine-rich repeat</keyword>
<dbReference type="OrthoDB" id="418615at2759"/>
<evidence type="ECO:0000256" key="17">
    <source>
        <dbReference type="ARBA" id="ARBA00048679"/>
    </source>
</evidence>
<evidence type="ECO:0000256" key="7">
    <source>
        <dbReference type="ARBA" id="ARBA00022692"/>
    </source>
</evidence>
<evidence type="ECO:0000256" key="6">
    <source>
        <dbReference type="ARBA" id="ARBA00022679"/>
    </source>
</evidence>
<evidence type="ECO:0000256" key="4">
    <source>
        <dbReference type="ARBA" id="ARBA00022553"/>
    </source>
</evidence>
<comment type="catalytic activity">
    <reaction evidence="17">
        <text>L-seryl-[protein] + ATP = O-phospho-L-seryl-[protein] + ADP + H(+)</text>
        <dbReference type="Rhea" id="RHEA:17989"/>
        <dbReference type="Rhea" id="RHEA-COMP:9863"/>
        <dbReference type="Rhea" id="RHEA-COMP:11604"/>
        <dbReference type="ChEBI" id="CHEBI:15378"/>
        <dbReference type="ChEBI" id="CHEBI:29999"/>
        <dbReference type="ChEBI" id="CHEBI:30616"/>
        <dbReference type="ChEBI" id="CHEBI:83421"/>
        <dbReference type="ChEBI" id="CHEBI:456216"/>
        <dbReference type="EC" id="2.7.11.1"/>
    </reaction>
</comment>
<keyword evidence="13 19" id="KW-1133">Transmembrane helix</keyword>
<keyword evidence="14 19" id="KW-0472">Membrane</keyword>
<accession>A0A1S3UKB5</accession>
<keyword evidence="15" id="KW-0675">Receptor</keyword>
<evidence type="ECO:0000256" key="13">
    <source>
        <dbReference type="ARBA" id="ARBA00022989"/>
    </source>
</evidence>
<evidence type="ECO:0000256" key="12">
    <source>
        <dbReference type="ARBA" id="ARBA00022840"/>
    </source>
</evidence>
<dbReference type="Gene3D" id="3.30.200.20">
    <property type="entry name" value="Phosphorylase Kinase, domain 1"/>
    <property type="match status" value="1"/>
</dbReference>
<evidence type="ECO:0000256" key="19">
    <source>
        <dbReference type="SAM" id="Phobius"/>
    </source>
</evidence>
<dbReference type="PROSITE" id="PS50011">
    <property type="entry name" value="PROTEIN_KINASE_DOM"/>
    <property type="match status" value="1"/>
</dbReference>
<dbReference type="FunFam" id="1.10.510.10:FF:000480">
    <property type="entry name" value="Pollen receptor-like kinase 1"/>
    <property type="match status" value="1"/>
</dbReference>
<reference evidence="22" key="2">
    <citation type="submission" date="2025-08" db="UniProtKB">
        <authorList>
            <consortium name="RefSeq"/>
        </authorList>
    </citation>
    <scope>IDENTIFICATION</scope>
    <source>
        <tissue evidence="22">Leaf</tissue>
    </source>
</reference>
<feature type="transmembrane region" description="Helical" evidence="19">
    <location>
        <begin position="6"/>
        <end position="27"/>
    </location>
</feature>
<dbReference type="Pfam" id="PF13855">
    <property type="entry name" value="LRR_8"/>
    <property type="match status" value="1"/>
</dbReference>
<evidence type="ECO:0000259" key="20">
    <source>
        <dbReference type="PROSITE" id="PS50011"/>
    </source>
</evidence>
<evidence type="ECO:0000256" key="16">
    <source>
        <dbReference type="ARBA" id="ARBA00047899"/>
    </source>
</evidence>
<keyword evidence="4" id="KW-0597">Phosphoprotein</keyword>
<dbReference type="SUPFAM" id="SSF52058">
    <property type="entry name" value="L domain-like"/>
    <property type="match status" value="1"/>
</dbReference>
<dbReference type="InterPro" id="IPR001611">
    <property type="entry name" value="Leu-rich_rpt"/>
</dbReference>
<keyword evidence="7 19" id="KW-0812">Transmembrane</keyword>
<evidence type="ECO:0000256" key="5">
    <source>
        <dbReference type="ARBA" id="ARBA00022614"/>
    </source>
</evidence>
<dbReference type="GeneID" id="106766247"/>
<evidence type="ECO:0000256" key="9">
    <source>
        <dbReference type="ARBA" id="ARBA00022737"/>
    </source>
</evidence>
<dbReference type="GO" id="GO:0016020">
    <property type="term" value="C:membrane"/>
    <property type="evidence" value="ECO:0007669"/>
    <property type="project" value="UniProtKB-SubCell"/>
</dbReference>
<dbReference type="Proteomes" id="UP000087766">
    <property type="component" value="Chromosome 7"/>
</dbReference>
<dbReference type="KEGG" id="vra:106766247"/>
<evidence type="ECO:0000256" key="2">
    <source>
        <dbReference type="ARBA" id="ARBA00008684"/>
    </source>
</evidence>
<dbReference type="RefSeq" id="XP_014506477.1">
    <property type="nucleotide sequence ID" value="XM_014650991.1"/>
</dbReference>
<dbReference type="InterPro" id="IPR001245">
    <property type="entry name" value="Ser-Thr/Tyr_kinase_cat_dom"/>
</dbReference>
<dbReference type="Pfam" id="PF08263">
    <property type="entry name" value="LRRNT_2"/>
    <property type="match status" value="1"/>
</dbReference>
<dbReference type="Gene3D" id="3.80.10.10">
    <property type="entry name" value="Ribonuclease Inhibitor"/>
    <property type="match status" value="2"/>
</dbReference>
<dbReference type="PANTHER" id="PTHR48007:SF64">
    <property type="entry name" value="POLLEN RECEPTOR-LIKE KINASE 1"/>
    <property type="match status" value="1"/>
</dbReference>
<dbReference type="InterPro" id="IPR000719">
    <property type="entry name" value="Prot_kinase_dom"/>
</dbReference>
<reference evidence="21" key="1">
    <citation type="journal article" date="2014" name="Nat. Commun.">
        <title>Genome sequence of mungbean and insights into evolution within Vigna species.</title>
        <authorList>
            <person name="Kang Y.J."/>
            <person name="Kim S.K."/>
            <person name="Kim M.Y."/>
            <person name="Lestari P."/>
            <person name="Kim K.H."/>
            <person name="Ha B.K."/>
            <person name="Jun T.H."/>
            <person name="Hwang W.J."/>
            <person name="Lee T."/>
            <person name="Lee J."/>
            <person name="Shim S."/>
            <person name="Yoon M.Y."/>
            <person name="Jang Y.E."/>
            <person name="Han K.S."/>
            <person name="Taeprayoon P."/>
            <person name="Yoon N."/>
            <person name="Somta P."/>
            <person name="Tanya P."/>
            <person name="Kim K.S."/>
            <person name="Gwag J.G."/>
            <person name="Moon J.K."/>
            <person name="Lee Y.H."/>
            <person name="Park B.S."/>
            <person name="Bombarely A."/>
            <person name="Doyle J.J."/>
            <person name="Jackson S.A."/>
            <person name="Schafleitner R."/>
            <person name="Srinives P."/>
            <person name="Varshney R.K."/>
            <person name="Lee S.H."/>
        </authorList>
    </citation>
    <scope>NUCLEOTIDE SEQUENCE [LARGE SCALE GENOMIC DNA]</scope>
    <source>
        <strain evidence="21">cv. VC1973A</strain>
    </source>
</reference>
<evidence type="ECO:0000256" key="1">
    <source>
        <dbReference type="ARBA" id="ARBA00004167"/>
    </source>
</evidence>
<dbReference type="SUPFAM" id="SSF56112">
    <property type="entry name" value="Protein kinase-like (PK-like)"/>
    <property type="match status" value="1"/>
</dbReference>
<evidence type="ECO:0000256" key="14">
    <source>
        <dbReference type="ARBA" id="ARBA00023136"/>
    </source>
</evidence>
<evidence type="ECO:0000256" key="8">
    <source>
        <dbReference type="ARBA" id="ARBA00022729"/>
    </source>
</evidence>
<evidence type="ECO:0000256" key="10">
    <source>
        <dbReference type="ARBA" id="ARBA00022741"/>
    </source>
</evidence>
<evidence type="ECO:0000256" key="18">
    <source>
        <dbReference type="SAM" id="MobiDB-lite"/>
    </source>
</evidence>
<dbReference type="EC" id="2.7.11.1" evidence="3"/>
<feature type="compositionally biased region" description="Basic and acidic residues" evidence="18">
    <location>
        <begin position="287"/>
        <end position="297"/>
    </location>
</feature>
<dbReference type="Gramene" id="Vradi07g10200.1">
    <property type="protein sequence ID" value="Vradi07g10200.1"/>
    <property type="gene ID" value="Vradi07g10200"/>
</dbReference>
<dbReference type="GO" id="GO:0005524">
    <property type="term" value="F:ATP binding"/>
    <property type="evidence" value="ECO:0007669"/>
    <property type="project" value="UniProtKB-KW"/>
</dbReference>
<comment type="similarity">
    <text evidence="2">Belongs to the protein kinase superfamily. Ser/Thr protein kinase family.</text>
</comment>
<name>A0A1S3UKB5_VIGRR</name>
<sequence length="630" mass="70362">MALSGRHFWIIFIVFELAPFFPLSYAASDLELLLKMKESLENYGSSLDSWNSTTPPCTDGHANWHGILCYQGKVWGVKLENMGLQGLIDIDSLKALPYLRTLSFMNNSLEGPWPEIHHLVGLKSVYLSNNKFSGEIPYRAFEGLKWLKKIYLSNNQFSGYVPTSLTVLPRLIELRLDGNEFTGPIPRFHPRNRLRLFNVANNQLQGQIPSTVSRMPASSFSGNERLCGDPLESCISKPSTASIVGAVVVVCMAVLVIGIVVLMIHRKQNGACGAKLGNPPGSISKGRLRDVGDESRRSAGSMSSTDTRKAEHLRLSFLRDDREMFDLQELLRASAEILGSGCFSSSYKAALVNGPTIVVKRFKQMNNVGKEEFQDHMRRLGRLSHPNLLPPVAYYYRREEKLVVTDYVQNGSLAVRLHGHQALGEPSLEWPIRLKIVKGIAKGLEYLYRDMPSLIAPHGNLKSSNVLLSQSFEPLLTDYGLVPMINQELAQDIMVIYKSPEYLQQGRITKKTDVWCLGILILEILTGKFPANFLQKGKGSEVSLASWVDSVVPEEWTNAVFDQEMGATKNSEGEMGKLLKIALNCCEADVDKRWDLKEAVENILEVKQRDGDQENFLTSYASDAELISST</sequence>
<dbReference type="Pfam" id="PF07714">
    <property type="entry name" value="PK_Tyr_Ser-Thr"/>
    <property type="match status" value="1"/>
</dbReference>
<feature type="transmembrane region" description="Helical" evidence="19">
    <location>
        <begin position="243"/>
        <end position="264"/>
    </location>
</feature>
<dbReference type="InterPro" id="IPR011009">
    <property type="entry name" value="Kinase-like_dom_sf"/>
</dbReference>
<keyword evidence="8" id="KW-0732">Signal</keyword>
<dbReference type="SMR" id="A0A1S3UKB5"/>
<keyword evidence="12" id="KW-0067">ATP-binding</keyword>
<dbReference type="FunFam" id="3.30.200.20:FF:000307">
    <property type="entry name" value="pollen receptor-like kinase 1"/>
    <property type="match status" value="1"/>
</dbReference>
<dbReference type="GO" id="GO:0004674">
    <property type="term" value="F:protein serine/threonine kinase activity"/>
    <property type="evidence" value="ECO:0007669"/>
    <property type="project" value="UniProtKB-EC"/>
</dbReference>
<evidence type="ECO:0000256" key="15">
    <source>
        <dbReference type="ARBA" id="ARBA00023170"/>
    </source>
</evidence>
<keyword evidence="10" id="KW-0547">Nucleotide-binding</keyword>
<comment type="catalytic activity">
    <reaction evidence="16">
        <text>L-threonyl-[protein] + ATP = O-phospho-L-threonyl-[protein] + ADP + H(+)</text>
        <dbReference type="Rhea" id="RHEA:46608"/>
        <dbReference type="Rhea" id="RHEA-COMP:11060"/>
        <dbReference type="Rhea" id="RHEA-COMP:11605"/>
        <dbReference type="ChEBI" id="CHEBI:15378"/>
        <dbReference type="ChEBI" id="CHEBI:30013"/>
        <dbReference type="ChEBI" id="CHEBI:30616"/>
        <dbReference type="ChEBI" id="CHEBI:61977"/>
        <dbReference type="ChEBI" id="CHEBI:456216"/>
        <dbReference type="EC" id="2.7.11.1"/>
    </reaction>
</comment>
<comment type="subcellular location">
    <subcellularLocation>
        <location evidence="1">Membrane</location>
        <topology evidence="1">Single-pass membrane protein</topology>
    </subcellularLocation>
</comment>
<feature type="domain" description="Protein kinase" evidence="20">
    <location>
        <begin position="332"/>
        <end position="617"/>
    </location>
</feature>
<dbReference type="InterPro" id="IPR046959">
    <property type="entry name" value="PRK1-6/SRF4-like"/>
</dbReference>
<organism evidence="21 22">
    <name type="scientific">Vigna radiata var. radiata</name>
    <name type="common">Mung bean</name>
    <name type="synonym">Phaseolus aureus</name>
    <dbReference type="NCBI Taxonomy" id="3916"/>
    <lineage>
        <taxon>Eukaryota</taxon>
        <taxon>Viridiplantae</taxon>
        <taxon>Streptophyta</taxon>
        <taxon>Embryophyta</taxon>
        <taxon>Tracheophyta</taxon>
        <taxon>Spermatophyta</taxon>
        <taxon>Magnoliopsida</taxon>
        <taxon>eudicotyledons</taxon>
        <taxon>Gunneridae</taxon>
        <taxon>Pentapetalae</taxon>
        <taxon>rosids</taxon>
        <taxon>fabids</taxon>
        <taxon>Fabales</taxon>
        <taxon>Fabaceae</taxon>
        <taxon>Papilionoideae</taxon>
        <taxon>50 kb inversion clade</taxon>
        <taxon>NPAAA clade</taxon>
        <taxon>indigoferoid/millettioid clade</taxon>
        <taxon>Phaseoleae</taxon>
        <taxon>Vigna</taxon>
    </lineage>
</organism>
<dbReference type="AlphaFoldDB" id="A0A1S3UKB5"/>
<protein>
    <recommendedName>
        <fullName evidence="3">non-specific serine/threonine protein kinase</fullName>
        <ecNumber evidence="3">2.7.11.1</ecNumber>
    </recommendedName>
</protein>
<dbReference type="PANTHER" id="PTHR48007">
    <property type="entry name" value="LEUCINE-RICH REPEAT RECEPTOR-LIKE PROTEIN KINASE PXC1"/>
    <property type="match status" value="1"/>
</dbReference>
<keyword evidence="9" id="KW-0677">Repeat</keyword>
<evidence type="ECO:0000256" key="11">
    <source>
        <dbReference type="ARBA" id="ARBA00022777"/>
    </source>
</evidence>
<evidence type="ECO:0000256" key="3">
    <source>
        <dbReference type="ARBA" id="ARBA00012513"/>
    </source>
</evidence>
<evidence type="ECO:0000313" key="21">
    <source>
        <dbReference type="Proteomes" id="UP000087766"/>
    </source>
</evidence>
<gene>
    <name evidence="22" type="primary">LOC106766247</name>
</gene>
<dbReference type="InterPro" id="IPR013210">
    <property type="entry name" value="LRR_N_plant-typ"/>
</dbReference>
<evidence type="ECO:0000313" key="22">
    <source>
        <dbReference type="RefSeq" id="XP_014506477.1"/>
    </source>
</evidence>
<dbReference type="InterPro" id="IPR032675">
    <property type="entry name" value="LRR_dom_sf"/>
</dbReference>
<proteinExistence type="inferred from homology"/>
<feature type="region of interest" description="Disordered" evidence="18">
    <location>
        <begin position="274"/>
        <end position="306"/>
    </location>
</feature>